<proteinExistence type="predicted"/>
<dbReference type="EMBL" id="JASNRB020000052">
    <property type="protein sequence ID" value="MFJ1472511.1"/>
    <property type="molecule type" value="Genomic_DNA"/>
</dbReference>
<evidence type="ECO:0000313" key="2">
    <source>
        <dbReference type="Proteomes" id="UP001168096"/>
    </source>
</evidence>
<gene>
    <name evidence="1" type="ORF">QPK29_032815</name>
</gene>
<protein>
    <submittedName>
        <fullName evidence="1">Uncharacterized protein</fullName>
    </submittedName>
</protein>
<sequence>MSKHINNINIACGGPTVLLTPLALARLGNCVIVMEAEDKPNESSKALTVVADHDKMREVKSLHGQLRAVF</sequence>
<name>A0ACC7MKU9_9BURK</name>
<organism evidence="1 2">
    <name type="scientific">Massilia orientalis</name>
    <dbReference type="NCBI Taxonomy" id="3050128"/>
    <lineage>
        <taxon>Bacteria</taxon>
        <taxon>Pseudomonadati</taxon>
        <taxon>Pseudomonadota</taxon>
        <taxon>Betaproteobacteria</taxon>
        <taxon>Burkholderiales</taxon>
        <taxon>Oxalobacteraceae</taxon>
        <taxon>Telluria group</taxon>
        <taxon>Massilia</taxon>
    </lineage>
</organism>
<keyword evidence="2" id="KW-1185">Reference proteome</keyword>
<accession>A0ACC7MKU9</accession>
<reference evidence="1" key="1">
    <citation type="submission" date="2024-11" db="EMBL/GenBank/DDBJ databases">
        <title>Description of Massilia orientalis sp. nov., isolated from rhizosphere soil of Ageratina adenophora.</title>
        <authorList>
            <person name="Wang Y."/>
        </authorList>
    </citation>
    <scope>NUCLEOTIDE SEQUENCE</scope>
    <source>
        <strain evidence="1">YIM B02787</strain>
    </source>
</reference>
<evidence type="ECO:0000313" key="1">
    <source>
        <dbReference type="EMBL" id="MFJ1472511.1"/>
    </source>
</evidence>
<comment type="caution">
    <text evidence="1">The sequence shown here is derived from an EMBL/GenBank/DDBJ whole genome shotgun (WGS) entry which is preliminary data.</text>
</comment>
<dbReference type="Proteomes" id="UP001168096">
    <property type="component" value="Unassembled WGS sequence"/>
</dbReference>